<evidence type="ECO:0000313" key="1">
    <source>
        <dbReference type="EMBL" id="MFF0544723.1"/>
    </source>
</evidence>
<dbReference type="RefSeq" id="WP_043658917.1">
    <property type="nucleotide sequence ID" value="NZ_JBIAMX010000010.1"/>
</dbReference>
<comment type="caution">
    <text evidence="1">The sequence shown here is derived from an EMBL/GenBank/DDBJ whole genome shotgun (WGS) entry which is preliminary data.</text>
</comment>
<protein>
    <recommendedName>
        <fullName evidence="3">GRAM domain-containing protein</fullName>
    </recommendedName>
</protein>
<reference evidence="1 2" key="1">
    <citation type="submission" date="2024-10" db="EMBL/GenBank/DDBJ databases">
        <title>The Natural Products Discovery Center: Release of the First 8490 Sequenced Strains for Exploring Actinobacteria Biosynthetic Diversity.</title>
        <authorList>
            <person name="Kalkreuter E."/>
            <person name="Kautsar S.A."/>
            <person name="Yang D."/>
            <person name="Bader C.D."/>
            <person name="Teijaro C.N."/>
            <person name="Fluegel L."/>
            <person name="Davis C.M."/>
            <person name="Simpson J.R."/>
            <person name="Lauterbach L."/>
            <person name="Steele A.D."/>
            <person name="Gui C."/>
            <person name="Meng S."/>
            <person name="Li G."/>
            <person name="Viehrig K."/>
            <person name="Ye F."/>
            <person name="Su P."/>
            <person name="Kiefer A.F."/>
            <person name="Nichols A."/>
            <person name="Cepeda A.J."/>
            <person name="Yan W."/>
            <person name="Fan B."/>
            <person name="Jiang Y."/>
            <person name="Adhikari A."/>
            <person name="Zheng C.-J."/>
            <person name="Schuster L."/>
            <person name="Cowan T.M."/>
            <person name="Smanski M.J."/>
            <person name="Chevrette M.G."/>
            <person name="De Carvalho L.P.S."/>
            <person name="Shen B."/>
        </authorList>
    </citation>
    <scope>NUCLEOTIDE SEQUENCE [LARGE SCALE GENOMIC DNA]</scope>
    <source>
        <strain evidence="1 2">NPDC004045</strain>
    </source>
</reference>
<keyword evidence="2" id="KW-1185">Reference proteome</keyword>
<accession>A0ABW6PR70</accession>
<evidence type="ECO:0008006" key="3">
    <source>
        <dbReference type="Google" id="ProtNLM"/>
    </source>
</evidence>
<gene>
    <name evidence="1" type="ORF">ACFYTF_17995</name>
</gene>
<dbReference type="Proteomes" id="UP001601444">
    <property type="component" value="Unassembled WGS sequence"/>
</dbReference>
<organism evidence="1 2">
    <name type="scientific">Nocardia thailandica</name>
    <dbReference type="NCBI Taxonomy" id="257275"/>
    <lineage>
        <taxon>Bacteria</taxon>
        <taxon>Bacillati</taxon>
        <taxon>Actinomycetota</taxon>
        <taxon>Actinomycetes</taxon>
        <taxon>Mycobacteriales</taxon>
        <taxon>Nocardiaceae</taxon>
        <taxon>Nocardia</taxon>
    </lineage>
</organism>
<proteinExistence type="predicted"/>
<evidence type="ECO:0000313" key="2">
    <source>
        <dbReference type="Proteomes" id="UP001601444"/>
    </source>
</evidence>
<sequence length="115" mass="12603">MGLWISDPAFDAAEKVVWRQLANRTQGKRAVGGRLYLTSRRLLFTPNRLDAATGGRRWEVPLEQVRGLGRENPDGGLFSGGLRTRLRVDTDTGAELFVVGEVDEVIAVLQAALPS</sequence>
<dbReference type="EMBL" id="JBIAMX010000010">
    <property type="protein sequence ID" value="MFF0544723.1"/>
    <property type="molecule type" value="Genomic_DNA"/>
</dbReference>
<name>A0ABW6PR70_9NOCA</name>